<dbReference type="AlphaFoldDB" id="A0AAJ6P6U4"/>
<dbReference type="InterPro" id="IPR026045">
    <property type="entry name" value="Ferric-bd"/>
</dbReference>
<dbReference type="PIRSF" id="PIRSF002825">
    <property type="entry name" value="CfbpA"/>
    <property type="match status" value="1"/>
</dbReference>
<feature type="signal peptide" evidence="3">
    <location>
        <begin position="1"/>
        <end position="27"/>
    </location>
</feature>
<feature type="chain" id="PRO_5042486045" evidence="3">
    <location>
        <begin position="28"/>
        <end position="342"/>
    </location>
</feature>
<reference evidence="4" key="2">
    <citation type="submission" date="2023-02" db="EMBL/GenBank/DDBJ databases">
        <authorList>
            <person name="Huang Y."/>
            <person name="Zhang Y."/>
            <person name="Zhang T."/>
            <person name="Wang J."/>
        </authorList>
    </citation>
    <scope>NUCLEOTIDE SEQUENCE</scope>
    <source>
        <strain evidence="4">KJ-1</strain>
    </source>
</reference>
<keyword evidence="1 3" id="KW-0732">Signal</keyword>
<dbReference type="RefSeq" id="WP_272656110.1">
    <property type="nucleotide sequence ID" value="NZ_CP085083.1"/>
</dbReference>
<keyword evidence="2" id="KW-0479">Metal-binding</keyword>
<dbReference type="NCBIfam" id="TIGR03261">
    <property type="entry name" value="phnS2"/>
    <property type="match status" value="1"/>
</dbReference>
<dbReference type="GO" id="GO:0030975">
    <property type="term" value="F:thiamine binding"/>
    <property type="evidence" value="ECO:0007669"/>
    <property type="project" value="TreeGrafter"/>
</dbReference>
<dbReference type="Pfam" id="PF13343">
    <property type="entry name" value="SBP_bac_6"/>
    <property type="match status" value="1"/>
</dbReference>
<dbReference type="PANTHER" id="PTHR30006">
    <property type="entry name" value="THIAMINE-BINDING PERIPLASMIC PROTEIN-RELATED"/>
    <property type="match status" value="1"/>
</dbReference>
<dbReference type="GO" id="GO:0030288">
    <property type="term" value="C:outer membrane-bounded periplasmic space"/>
    <property type="evidence" value="ECO:0007669"/>
    <property type="project" value="TreeGrafter"/>
</dbReference>
<gene>
    <name evidence="4" type="ORF">LF296_08945</name>
</gene>
<dbReference type="GO" id="GO:0030976">
    <property type="term" value="F:thiamine pyrophosphate binding"/>
    <property type="evidence" value="ECO:0007669"/>
    <property type="project" value="TreeGrafter"/>
</dbReference>
<dbReference type="KEGG" id="aviv:LF296_08945"/>
<evidence type="ECO:0000256" key="2">
    <source>
        <dbReference type="PIRSR" id="PIRSR002825-1"/>
    </source>
</evidence>
<dbReference type="PANTHER" id="PTHR30006:SF2">
    <property type="entry name" value="ABC TRANSPORTER SUBSTRATE-BINDING PROTEIN"/>
    <property type="match status" value="1"/>
</dbReference>
<dbReference type="GO" id="GO:0015888">
    <property type="term" value="P:thiamine transport"/>
    <property type="evidence" value="ECO:0007669"/>
    <property type="project" value="TreeGrafter"/>
</dbReference>
<protein>
    <submittedName>
        <fullName evidence="4">2-aminoethylphosphonate ABC transporter substrate-binding protein</fullName>
    </submittedName>
</protein>
<sequence>MTRLYRSLSLLTPALIGGLLSATLTSAGEITVYTALESDQLAAYSAKIREDYPDLKIKWVRDSTGVITARLLAEQKNPKADVVAGLAVTSLMLLDQRNMLHPYAPVGVEKLNKQFVSPKKVPTWTGMDAWESALCVNSIELKKRKLPVPQTWADLTKPIYKGLIVMPNPASSGTGYLDVSAWLQLFGQQKAWTYMDALHKNISQYTHSGSKPCQMAAQGEAVIGISFGYRAAQLKQRGAPLEIVFPKEGLGWEMEASAIVKGTKNLADAQKFINWMVSKKANEAYAKNFAVVAYPNVAKPMPFRPAQINQMMIKNNFEWAAKNRDGILKEWTKRYDGKTEKK</sequence>
<reference evidence="4" key="1">
    <citation type="journal article" date="2022" name="Front Environ Sci">
        <title>Complete genome sequence analysis of a novel alkane-degrading bacterial strain, Acinetobacter vivianii KJ-1, and its diesel degradation ability.</title>
        <authorList>
            <person name="Zhang Y."/>
            <person name="Song F."/>
            <person name="Wang J."/>
            <person name="Zhao Q."/>
            <person name="Zheng L."/>
            <person name="Wang Z."/>
            <person name="Zhang X."/>
            <person name="Gao Y."/>
            <person name="Chen G."/>
            <person name="Huang Y."/>
        </authorList>
    </citation>
    <scope>NUCLEOTIDE SEQUENCE</scope>
    <source>
        <strain evidence="4">KJ-1</strain>
    </source>
</reference>
<dbReference type="Gene3D" id="3.40.190.10">
    <property type="entry name" value="Periplasmic binding protein-like II"/>
    <property type="match status" value="2"/>
</dbReference>
<dbReference type="GO" id="GO:0046872">
    <property type="term" value="F:metal ion binding"/>
    <property type="evidence" value="ECO:0007669"/>
    <property type="project" value="UniProtKB-KW"/>
</dbReference>
<dbReference type="EMBL" id="CP085083">
    <property type="protein sequence ID" value="WDZ52884.1"/>
    <property type="molecule type" value="Genomic_DNA"/>
</dbReference>
<evidence type="ECO:0000256" key="1">
    <source>
        <dbReference type="ARBA" id="ARBA00022729"/>
    </source>
</evidence>
<keyword evidence="2" id="KW-0408">Iron</keyword>
<dbReference type="CDD" id="cd13544">
    <property type="entry name" value="PBP2_Fbp_like_1"/>
    <property type="match status" value="1"/>
</dbReference>
<feature type="binding site" evidence="2">
    <location>
        <position position="229"/>
    </location>
    <ligand>
        <name>Fe cation</name>
        <dbReference type="ChEBI" id="CHEBI:24875"/>
    </ligand>
</feature>
<evidence type="ECO:0000313" key="4">
    <source>
        <dbReference type="EMBL" id="WDZ52884.1"/>
    </source>
</evidence>
<dbReference type="Proteomes" id="UP001199528">
    <property type="component" value="Chromosome"/>
</dbReference>
<name>A0AAJ6P6U4_9GAMM</name>
<evidence type="ECO:0000256" key="3">
    <source>
        <dbReference type="SAM" id="SignalP"/>
    </source>
</evidence>
<evidence type="ECO:0000313" key="5">
    <source>
        <dbReference type="Proteomes" id="UP001199528"/>
    </source>
</evidence>
<organism evidence="4 5">
    <name type="scientific">Acinetobacter vivianii</name>
    <dbReference type="NCBI Taxonomy" id="1776742"/>
    <lineage>
        <taxon>Bacteria</taxon>
        <taxon>Pseudomonadati</taxon>
        <taxon>Pseudomonadota</taxon>
        <taxon>Gammaproteobacteria</taxon>
        <taxon>Moraxellales</taxon>
        <taxon>Moraxellaceae</taxon>
        <taxon>Acinetobacter</taxon>
    </lineage>
</organism>
<accession>A0AAJ6P6U4</accession>
<dbReference type="InterPro" id="IPR017663">
    <property type="entry name" value="ABC_2-AEP-bd"/>
</dbReference>
<dbReference type="SUPFAM" id="SSF53850">
    <property type="entry name" value="Periplasmic binding protein-like II"/>
    <property type="match status" value="1"/>
</dbReference>
<proteinExistence type="predicted"/>